<evidence type="ECO:0000313" key="1">
    <source>
        <dbReference type="EMBL" id="MDV2078651.1"/>
    </source>
</evidence>
<accession>A0ABU3VY43</accession>
<dbReference type="EMBL" id="JAWIIJ010000004">
    <property type="protein sequence ID" value="MDV2078651.1"/>
    <property type="molecule type" value="Genomic_DNA"/>
</dbReference>
<gene>
    <name evidence="1" type="ORF">RYS15_08135</name>
</gene>
<dbReference type="RefSeq" id="WP_316973373.1">
    <property type="nucleotide sequence ID" value="NZ_JAWIIJ010000004.1"/>
</dbReference>
<keyword evidence="2" id="KW-1185">Reference proteome</keyword>
<evidence type="ECO:0008006" key="3">
    <source>
        <dbReference type="Google" id="ProtNLM"/>
    </source>
</evidence>
<sequence>MSTRLTDSIQQLATQLRAATDDQDWARLEGLDRQVNELLQRTRPMPSTLNRALAELRQAHRYAMTRATRHAEALGERLQRMQDHSEGLRAYEQMEGQP</sequence>
<protein>
    <recommendedName>
        <fullName evidence="3">Protein FliT</fullName>
    </recommendedName>
</protein>
<dbReference type="Proteomes" id="UP001269819">
    <property type="component" value="Unassembled WGS sequence"/>
</dbReference>
<organism evidence="1 2">
    <name type="scientific">Marinobacter xestospongiae</name>
    <dbReference type="NCBI Taxonomy" id="994319"/>
    <lineage>
        <taxon>Bacteria</taxon>
        <taxon>Pseudomonadati</taxon>
        <taxon>Pseudomonadota</taxon>
        <taxon>Gammaproteobacteria</taxon>
        <taxon>Pseudomonadales</taxon>
        <taxon>Marinobacteraceae</taxon>
        <taxon>Marinobacter</taxon>
    </lineage>
</organism>
<proteinExistence type="predicted"/>
<evidence type="ECO:0000313" key="2">
    <source>
        <dbReference type="Proteomes" id="UP001269819"/>
    </source>
</evidence>
<comment type="caution">
    <text evidence="1">The sequence shown here is derived from an EMBL/GenBank/DDBJ whole genome shotgun (WGS) entry which is preliminary data.</text>
</comment>
<reference evidence="1 2" key="1">
    <citation type="submission" date="2023-10" db="EMBL/GenBank/DDBJ databases">
        <title>Characteristics and mechanism of a salt-tolerant marine origin heterotrophic nitrifying- aerobic denitrifying bacteria Marinobacter xestospongiae HN1.</title>
        <authorList>
            <person name="Qi R."/>
        </authorList>
    </citation>
    <scope>NUCLEOTIDE SEQUENCE [LARGE SCALE GENOMIC DNA]</scope>
    <source>
        <strain evidence="1 2">HN1</strain>
    </source>
</reference>
<name>A0ABU3VY43_9GAMM</name>